<evidence type="ECO:0000313" key="3">
    <source>
        <dbReference type="Proteomes" id="UP001165384"/>
    </source>
</evidence>
<dbReference type="EMBL" id="JAKLTN010000002">
    <property type="protein sequence ID" value="MCG2577474.1"/>
    <property type="molecule type" value="Genomic_DNA"/>
</dbReference>
<reference evidence="2" key="1">
    <citation type="submission" date="2022-01" db="EMBL/GenBank/DDBJ databases">
        <authorList>
            <person name="Jo J.-H."/>
            <person name="Im W.-T."/>
        </authorList>
    </citation>
    <scope>NUCLEOTIDE SEQUENCE</scope>
    <source>
        <strain evidence="2">XY25</strain>
    </source>
</reference>
<dbReference type="Pfam" id="PF07784">
    <property type="entry name" value="DUF1622"/>
    <property type="match status" value="1"/>
</dbReference>
<keyword evidence="3" id="KW-1185">Reference proteome</keyword>
<keyword evidence="1" id="KW-0472">Membrane</keyword>
<feature type="transmembrane region" description="Helical" evidence="1">
    <location>
        <begin position="15"/>
        <end position="36"/>
    </location>
</feature>
<dbReference type="RefSeq" id="WP_275710603.1">
    <property type="nucleotide sequence ID" value="NZ_JAKLTN010000002.1"/>
</dbReference>
<proteinExistence type="predicted"/>
<evidence type="ECO:0000256" key="1">
    <source>
        <dbReference type="SAM" id="Phobius"/>
    </source>
</evidence>
<accession>A0ABS9K2R5</accession>
<comment type="caution">
    <text evidence="2">The sequence shown here is derived from an EMBL/GenBank/DDBJ whole genome shotgun (WGS) entry which is preliminary data.</text>
</comment>
<dbReference type="PANTHER" id="PTHR38468:SF1">
    <property type="entry name" value="SLL0939 PROTEIN"/>
    <property type="match status" value="1"/>
</dbReference>
<protein>
    <submittedName>
        <fullName evidence="2">DUF1622 domain-containing protein</fullName>
    </submittedName>
</protein>
<evidence type="ECO:0000313" key="2">
    <source>
        <dbReference type="EMBL" id="MCG2577474.1"/>
    </source>
</evidence>
<dbReference type="Proteomes" id="UP001165384">
    <property type="component" value="Unassembled WGS sequence"/>
</dbReference>
<name>A0ABS9K2R5_9RHOO</name>
<dbReference type="InterPro" id="IPR012427">
    <property type="entry name" value="DUF1622"/>
</dbReference>
<keyword evidence="1" id="KW-0812">Transmembrane</keyword>
<gene>
    <name evidence="2" type="ORF">LZ012_10760</name>
</gene>
<keyword evidence="1" id="KW-1133">Transmembrane helix</keyword>
<dbReference type="PANTHER" id="PTHR38468">
    <property type="entry name" value="SLL0939 PROTEIN"/>
    <property type="match status" value="1"/>
</dbReference>
<sequence length="118" mass="13463">MFDLAEEWARHGVEWLRLLVEGLGATVIFIGLLVALRGLAAHWLEKRRDDFNPVRLAFARYLAMALEFQLAADILSTAVSPSWDQLGKLAVVAVIRTALNFFLTREIRDERDQPQRKS</sequence>
<organism evidence="2 3">
    <name type="scientific">Dechloromonas hankyongensis</name>
    <dbReference type="NCBI Taxonomy" id="2908002"/>
    <lineage>
        <taxon>Bacteria</taxon>
        <taxon>Pseudomonadati</taxon>
        <taxon>Pseudomonadota</taxon>
        <taxon>Betaproteobacteria</taxon>
        <taxon>Rhodocyclales</taxon>
        <taxon>Azonexaceae</taxon>
        <taxon>Dechloromonas</taxon>
    </lineage>
</organism>